<feature type="compositionally biased region" description="Acidic residues" evidence="1">
    <location>
        <begin position="271"/>
        <end position="296"/>
    </location>
</feature>
<proteinExistence type="predicted"/>
<dbReference type="Proteomes" id="UP000016931">
    <property type="component" value="Unassembled WGS sequence"/>
</dbReference>
<dbReference type="RefSeq" id="XP_016758043.1">
    <property type="nucleotide sequence ID" value="XM_016902707.1"/>
</dbReference>
<evidence type="ECO:0000313" key="3">
    <source>
        <dbReference type="Proteomes" id="UP000016931"/>
    </source>
</evidence>
<evidence type="ECO:0000256" key="1">
    <source>
        <dbReference type="SAM" id="MobiDB-lite"/>
    </source>
</evidence>
<gene>
    <name evidence="2" type="ORF">SEPMUDRAFT_135333</name>
</gene>
<dbReference type="AlphaFoldDB" id="M3CBY5"/>
<sequence length="342" mass="38723">MSPMCPKTRKLQASAHLHTVDEQIAGLEHDLAFVAGRRAFLVAEIANMGNTELDDPHIANESTTIPSDYVSSPAEQQGAIQGIETYLETPTALPGSQKLYGEQLIVDEVFYTCMAGFKAKNDGLYLKILHALLQKMNAAAEAGIIALNFLDEQQEKCEQVLARSRWQARQTASQSPRSRRRSIQVTGATEVKQEEAMEQTIGERQREERPLPHATEIDVESKNSLDEVFDARRFANYKFAVEIEHNEVVTGGDEQLSQKNKSQHRSRGQVDEEDCDDDDDDDKEEECNNDDDDDGEYDKYDKQEPDQEDEEEEEEVDLPPRKERKRFDSVLTAPLDLLSDLF</sequence>
<feature type="compositionally biased region" description="Acidic residues" evidence="1">
    <location>
        <begin position="306"/>
        <end position="317"/>
    </location>
</feature>
<feature type="compositionally biased region" description="Basic and acidic residues" evidence="1">
    <location>
        <begin position="191"/>
        <end position="219"/>
    </location>
</feature>
<dbReference type="GeneID" id="27899844"/>
<dbReference type="EMBL" id="KB456268">
    <property type="protein sequence ID" value="EMF09922.1"/>
    <property type="molecule type" value="Genomic_DNA"/>
</dbReference>
<keyword evidence="3" id="KW-1185">Reference proteome</keyword>
<feature type="region of interest" description="Disordered" evidence="1">
    <location>
        <begin position="168"/>
        <end position="219"/>
    </location>
</feature>
<dbReference type="HOGENOM" id="CLU_811742_0_0_1"/>
<organism evidence="2 3">
    <name type="scientific">Sphaerulina musiva (strain SO2202)</name>
    <name type="common">Poplar stem canker fungus</name>
    <name type="synonym">Septoria musiva</name>
    <dbReference type="NCBI Taxonomy" id="692275"/>
    <lineage>
        <taxon>Eukaryota</taxon>
        <taxon>Fungi</taxon>
        <taxon>Dikarya</taxon>
        <taxon>Ascomycota</taxon>
        <taxon>Pezizomycotina</taxon>
        <taxon>Dothideomycetes</taxon>
        <taxon>Dothideomycetidae</taxon>
        <taxon>Mycosphaerellales</taxon>
        <taxon>Mycosphaerellaceae</taxon>
        <taxon>Sphaerulina</taxon>
    </lineage>
</organism>
<protein>
    <submittedName>
        <fullName evidence="2">Uncharacterized protein</fullName>
    </submittedName>
</protein>
<reference evidence="2 3" key="1">
    <citation type="journal article" date="2012" name="PLoS Pathog.">
        <title>Diverse lifestyles and strategies of plant pathogenesis encoded in the genomes of eighteen Dothideomycetes fungi.</title>
        <authorList>
            <person name="Ohm R.A."/>
            <person name="Feau N."/>
            <person name="Henrissat B."/>
            <person name="Schoch C.L."/>
            <person name="Horwitz B.A."/>
            <person name="Barry K.W."/>
            <person name="Condon B.J."/>
            <person name="Copeland A.C."/>
            <person name="Dhillon B."/>
            <person name="Glaser F."/>
            <person name="Hesse C.N."/>
            <person name="Kosti I."/>
            <person name="LaButti K."/>
            <person name="Lindquist E.A."/>
            <person name="Lucas S."/>
            <person name="Salamov A.A."/>
            <person name="Bradshaw R.E."/>
            <person name="Ciuffetti L."/>
            <person name="Hamelin R.C."/>
            <person name="Kema G.H.J."/>
            <person name="Lawrence C."/>
            <person name="Scott J.A."/>
            <person name="Spatafora J.W."/>
            <person name="Turgeon B.G."/>
            <person name="de Wit P.J.G.M."/>
            <person name="Zhong S."/>
            <person name="Goodwin S.B."/>
            <person name="Grigoriev I.V."/>
        </authorList>
    </citation>
    <scope>NUCLEOTIDE SEQUENCE [LARGE SCALE GENOMIC DNA]</scope>
    <source>
        <strain evidence="2 3">SO2202</strain>
    </source>
</reference>
<name>M3CBY5_SPHMS</name>
<accession>M3CBY5</accession>
<evidence type="ECO:0000313" key="2">
    <source>
        <dbReference type="EMBL" id="EMF09922.1"/>
    </source>
</evidence>
<feature type="region of interest" description="Disordered" evidence="1">
    <location>
        <begin position="250"/>
        <end position="342"/>
    </location>
</feature>
<feature type="compositionally biased region" description="Basic and acidic residues" evidence="1">
    <location>
        <begin position="318"/>
        <end position="328"/>
    </location>
</feature>